<proteinExistence type="predicted"/>
<keyword evidence="2" id="KW-1185">Reference proteome</keyword>
<accession>A0AAD7HWR8</accession>
<dbReference type="EMBL" id="JARKIB010000169">
    <property type="protein sequence ID" value="KAJ7728875.1"/>
    <property type="molecule type" value="Genomic_DNA"/>
</dbReference>
<reference evidence="1" key="1">
    <citation type="submission" date="2023-03" db="EMBL/GenBank/DDBJ databases">
        <title>Massive genome expansion in bonnet fungi (Mycena s.s.) driven by repeated elements and novel gene families across ecological guilds.</title>
        <authorList>
            <consortium name="Lawrence Berkeley National Laboratory"/>
            <person name="Harder C.B."/>
            <person name="Miyauchi S."/>
            <person name="Viragh M."/>
            <person name="Kuo A."/>
            <person name="Thoen E."/>
            <person name="Andreopoulos B."/>
            <person name="Lu D."/>
            <person name="Skrede I."/>
            <person name="Drula E."/>
            <person name="Henrissat B."/>
            <person name="Morin E."/>
            <person name="Kohler A."/>
            <person name="Barry K."/>
            <person name="LaButti K."/>
            <person name="Morin E."/>
            <person name="Salamov A."/>
            <person name="Lipzen A."/>
            <person name="Mereny Z."/>
            <person name="Hegedus B."/>
            <person name="Baldrian P."/>
            <person name="Stursova M."/>
            <person name="Weitz H."/>
            <person name="Taylor A."/>
            <person name="Grigoriev I.V."/>
            <person name="Nagy L.G."/>
            <person name="Martin F."/>
            <person name="Kauserud H."/>
        </authorList>
    </citation>
    <scope>NUCLEOTIDE SEQUENCE</scope>
    <source>
        <strain evidence="1">CBHHK182m</strain>
    </source>
</reference>
<organism evidence="1 2">
    <name type="scientific">Mycena metata</name>
    <dbReference type="NCBI Taxonomy" id="1033252"/>
    <lineage>
        <taxon>Eukaryota</taxon>
        <taxon>Fungi</taxon>
        <taxon>Dikarya</taxon>
        <taxon>Basidiomycota</taxon>
        <taxon>Agaricomycotina</taxon>
        <taxon>Agaricomycetes</taxon>
        <taxon>Agaricomycetidae</taxon>
        <taxon>Agaricales</taxon>
        <taxon>Marasmiineae</taxon>
        <taxon>Mycenaceae</taxon>
        <taxon>Mycena</taxon>
    </lineage>
</organism>
<evidence type="ECO:0008006" key="3">
    <source>
        <dbReference type="Google" id="ProtNLM"/>
    </source>
</evidence>
<evidence type="ECO:0000313" key="1">
    <source>
        <dbReference type="EMBL" id="KAJ7728875.1"/>
    </source>
</evidence>
<evidence type="ECO:0000313" key="2">
    <source>
        <dbReference type="Proteomes" id="UP001215598"/>
    </source>
</evidence>
<dbReference type="InterPro" id="IPR032675">
    <property type="entry name" value="LRR_dom_sf"/>
</dbReference>
<sequence length="916" mass="104235">MDLLWKELGHDLPVMRILKCMPSDLFEEPLGGKCGDMVIFNLPPSCAPPLLSAVTLGCGTLRTIRIVLCRLDESEDEDESQDAQIGRSFHRSLSAFIRKLEVVEHFDTPFITASSLVHLGTLRRLQCLNLQEVPTHTIPRSMDRLPSFVHLSKLHVGGQLDIEAVIDLIEMCAESAFTYLFFVLKTCPADGAAAKFYVALARCRHSHSTLRFLGLHYAPPRNQHTLCMHRDHDIAPLFCFRRLRYVDISSPHGFELDDSICARMAQAWQHVRDLVLKENEYILPSRPRATLESLISLARHCPDLKLLQISLDTFVSLPPVTPAIRQMNLTRVRSFDMQFNRGKGGVISIVAWKFGRAQGHSLHNVYIPLRPGHALTLVDGVTVVVLRRAMRLFTATTFLPPDAARPFELDKLGSCLRIPELVDLIFSNLTPSHFRGNRRDLVRLGRTCTKFHGPAMNILWETLDDFMRLLKCMPCDLFTIDYIHPGRKPTVRLLRPMASRDWDRALIYLPRVKIFNFPSFSHFSFAEIIPALGECLPTDCVFPNLLGLRWYPEHEAPFPSIQLFLTSTIMSTDVALIPPSCVEVVLSALSARCPPLKKVEIELDGNAFQDMEDTSRPYFSTFVRQLLVIEDLNMLIPDAASLQHVGRLETLRDLYLPVLPPHVLPRTIELPLLFVDLSRLIIGKLDIESATNLLRRCSSDTVTGAFFLALTQCRRSHTSLRSLGIRNLADDEPHLDQQRFRLRSHRIEHLFCFGNLTELEIQSPCGFELDDDVCREMARAWPHAERLTFEEHYIPRAWPVTLEALRSFAQHCPNLNRLRITLEARTIPRSPPSSGSAQMRLENLHLGRSIISLYLEEMAKFVGSLFPNLIYLEVMKNNLFADEDDIDGFNANQPDYMPWDGLLPGRKNMYNKGIRG</sequence>
<protein>
    <recommendedName>
        <fullName evidence="3">F-box domain-containing protein</fullName>
    </recommendedName>
</protein>
<gene>
    <name evidence="1" type="ORF">B0H16DRAFT_1697316</name>
</gene>
<dbReference type="Proteomes" id="UP001215598">
    <property type="component" value="Unassembled WGS sequence"/>
</dbReference>
<name>A0AAD7HWR8_9AGAR</name>
<dbReference type="Gene3D" id="3.80.10.10">
    <property type="entry name" value="Ribonuclease Inhibitor"/>
    <property type="match status" value="2"/>
</dbReference>
<dbReference type="AlphaFoldDB" id="A0AAD7HWR8"/>
<comment type="caution">
    <text evidence="1">The sequence shown here is derived from an EMBL/GenBank/DDBJ whole genome shotgun (WGS) entry which is preliminary data.</text>
</comment>